<evidence type="ECO:0000313" key="1">
    <source>
        <dbReference type="EMBL" id="PNS16266.1"/>
    </source>
</evidence>
<dbReference type="GO" id="GO:0005829">
    <property type="term" value="C:cytosol"/>
    <property type="evidence" value="ECO:0007669"/>
    <property type="project" value="TreeGrafter"/>
</dbReference>
<dbReference type="PANTHER" id="PTHR14614:SF109">
    <property type="entry name" value="RIBOSOMAL LYSINE N-METHYLTRANSFERASE 5"/>
    <property type="match status" value="1"/>
</dbReference>
<dbReference type="Gene3D" id="3.40.50.150">
    <property type="entry name" value="Vaccinia Virus protein VP39"/>
    <property type="match status" value="1"/>
</dbReference>
<reference evidence="1 2" key="1">
    <citation type="submission" date="2017-06" db="EMBL/GenBank/DDBJ databases">
        <title>Draft genome sequence of a variant of Elsinoe murrayae.</title>
        <authorList>
            <person name="Cheng Q."/>
        </authorList>
    </citation>
    <scope>NUCLEOTIDE SEQUENCE [LARGE SCALE GENOMIC DNA]</scope>
    <source>
        <strain evidence="1 2">CQ-2017a</strain>
    </source>
</reference>
<dbReference type="STRING" id="2082308.A0A2K1QM92"/>
<gene>
    <name evidence="1" type="ORF">CAC42_6373</name>
</gene>
<dbReference type="InParanoid" id="A0A2K1QM92"/>
<dbReference type="Proteomes" id="UP000243797">
    <property type="component" value="Unassembled WGS sequence"/>
</dbReference>
<proteinExistence type="predicted"/>
<dbReference type="PANTHER" id="PTHR14614">
    <property type="entry name" value="HEPATOCELLULAR CARCINOMA-ASSOCIATED ANTIGEN"/>
    <property type="match status" value="1"/>
</dbReference>
<protein>
    <submittedName>
        <fullName evidence="1">Diaminohydroxyphosphoribosylamino-pyrimidine deaminase</fullName>
    </submittedName>
</protein>
<dbReference type="OrthoDB" id="2529286at2759"/>
<dbReference type="EMBL" id="NKHZ01000058">
    <property type="protein sequence ID" value="PNS16266.1"/>
    <property type="molecule type" value="Genomic_DNA"/>
</dbReference>
<accession>A0A2K1QM92</accession>
<dbReference type="GO" id="GO:0032991">
    <property type="term" value="C:protein-containing complex"/>
    <property type="evidence" value="ECO:0007669"/>
    <property type="project" value="TreeGrafter"/>
</dbReference>
<dbReference type="GO" id="GO:0008757">
    <property type="term" value="F:S-adenosylmethionine-dependent methyltransferase activity"/>
    <property type="evidence" value="ECO:0007669"/>
    <property type="project" value="UniProtKB-ARBA"/>
</dbReference>
<dbReference type="Pfam" id="PF10294">
    <property type="entry name" value="Methyltransf_16"/>
    <property type="match status" value="1"/>
</dbReference>
<name>A0A2K1QM92_9PEZI</name>
<comment type="caution">
    <text evidence="1">The sequence shown here is derived from an EMBL/GenBank/DDBJ whole genome shotgun (WGS) entry which is preliminary data.</text>
</comment>
<dbReference type="SUPFAM" id="SSF53335">
    <property type="entry name" value="S-adenosyl-L-methionine-dependent methyltransferases"/>
    <property type="match status" value="1"/>
</dbReference>
<dbReference type="InterPro" id="IPR029063">
    <property type="entry name" value="SAM-dependent_MTases_sf"/>
</dbReference>
<organism evidence="1 2">
    <name type="scientific">Sphaceloma murrayae</name>
    <dbReference type="NCBI Taxonomy" id="2082308"/>
    <lineage>
        <taxon>Eukaryota</taxon>
        <taxon>Fungi</taxon>
        <taxon>Dikarya</taxon>
        <taxon>Ascomycota</taxon>
        <taxon>Pezizomycotina</taxon>
        <taxon>Dothideomycetes</taxon>
        <taxon>Dothideomycetidae</taxon>
        <taxon>Myriangiales</taxon>
        <taxon>Elsinoaceae</taxon>
        <taxon>Sphaceloma</taxon>
    </lineage>
</organism>
<evidence type="ECO:0000313" key="2">
    <source>
        <dbReference type="Proteomes" id="UP000243797"/>
    </source>
</evidence>
<sequence length="328" mass="35559">MADAANPGEICAEIAELLSRFAERVQDASEGLETFLLFSQDRHQHDLGMVDPSAVEITVTVAGKDFLLTQSPGLLTSTRSGGTTGAAVWKTTALLAEWFACPDNSMFKSGLLDGRSNVLELGAGVAGLLPLVLAPRVSTYYATDQPYALKLLRGNITANTTGTKSSKKPPTSPNGIKVFPLDWELDDLSHALHSRGILNGLDMIIASDCIYNYHLIEPLVDTCARLCEARTDATTPTICLVAQQLREPDVFEQWLTAFAQHFHVWRLDDSATGRSIGPDNGYVVHADADFVYERGHVMNRHVDVYEDVPPGKYPTAGNIVGPDVSSDS</sequence>
<dbReference type="AlphaFoldDB" id="A0A2K1QM92"/>
<dbReference type="InterPro" id="IPR019410">
    <property type="entry name" value="Methyltransf_16"/>
</dbReference>
<keyword evidence="2" id="KW-1185">Reference proteome</keyword>
<dbReference type="FunCoup" id="A0A2K1QM92">
    <property type="interactions" value="5"/>
</dbReference>